<feature type="compositionally biased region" description="Basic and acidic residues" evidence="1">
    <location>
        <begin position="218"/>
        <end position="228"/>
    </location>
</feature>
<evidence type="ECO:0000259" key="2">
    <source>
        <dbReference type="PROSITE" id="PS50053"/>
    </source>
</evidence>
<dbReference type="EMBL" id="CAJNDS010002193">
    <property type="protein sequence ID" value="CAE7367013.1"/>
    <property type="molecule type" value="Genomic_DNA"/>
</dbReference>
<comment type="caution">
    <text evidence="3">The sequence shown here is derived from an EMBL/GenBank/DDBJ whole genome shotgun (WGS) entry which is preliminary data.</text>
</comment>
<accession>A0A812Q127</accession>
<feature type="region of interest" description="Disordered" evidence="1">
    <location>
        <begin position="298"/>
        <end position="325"/>
    </location>
</feature>
<proteinExistence type="predicted"/>
<gene>
    <name evidence="3" type="primary">Kidins220</name>
    <name evidence="3" type="ORF">SNAT2548_LOCUS19944</name>
</gene>
<dbReference type="PROSITE" id="PS50053">
    <property type="entry name" value="UBIQUITIN_2"/>
    <property type="match status" value="1"/>
</dbReference>
<dbReference type="Gene3D" id="1.10.287.1490">
    <property type="match status" value="1"/>
</dbReference>
<dbReference type="Proteomes" id="UP000604046">
    <property type="component" value="Unassembled WGS sequence"/>
</dbReference>
<name>A0A812Q127_9DINO</name>
<reference evidence="3" key="1">
    <citation type="submission" date="2021-02" db="EMBL/GenBank/DDBJ databases">
        <authorList>
            <person name="Dougan E. K."/>
            <person name="Rhodes N."/>
            <person name="Thang M."/>
            <person name="Chan C."/>
        </authorList>
    </citation>
    <scope>NUCLEOTIDE SEQUENCE</scope>
</reference>
<feature type="region of interest" description="Disordered" evidence="1">
    <location>
        <begin position="218"/>
        <end position="241"/>
    </location>
</feature>
<feature type="non-terminal residue" evidence="3">
    <location>
        <position position="466"/>
    </location>
</feature>
<evidence type="ECO:0000256" key="1">
    <source>
        <dbReference type="SAM" id="MobiDB-lite"/>
    </source>
</evidence>
<keyword evidence="4" id="KW-1185">Reference proteome</keyword>
<organism evidence="3 4">
    <name type="scientific">Symbiodinium natans</name>
    <dbReference type="NCBI Taxonomy" id="878477"/>
    <lineage>
        <taxon>Eukaryota</taxon>
        <taxon>Sar</taxon>
        <taxon>Alveolata</taxon>
        <taxon>Dinophyceae</taxon>
        <taxon>Suessiales</taxon>
        <taxon>Symbiodiniaceae</taxon>
        <taxon>Symbiodinium</taxon>
    </lineage>
</organism>
<evidence type="ECO:0000313" key="4">
    <source>
        <dbReference type="Proteomes" id="UP000604046"/>
    </source>
</evidence>
<feature type="compositionally biased region" description="Basic and acidic residues" evidence="1">
    <location>
        <begin position="299"/>
        <end position="315"/>
    </location>
</feature>
<evidence type="ECO:0000313" key="3">
    <source>
        <dbReference type="EMBL" id="CAE7367013.1"/>
    </source>
</evidence>
<feature type="domain" description="Ubiquitin-like" evidence="2">
    <location>
        <begin position="8"/>
        <end position="65"/>
    </location>
</feature>
<dbReference type="InterPro" id="IPR000626">
    <property type="entry name" value="Ubiquitin-like_dom"/>
</dbReference>
<sequence length="466" mass="49283">MQLDEGMLRVTKLSGEEVASIAVGEVRDVRSLKRRLSKLPGVPPRFRQRLLLNGRELEDAAELGSPMDLQLVLLAFADVSRTEVDKFTAAARRGSAAEVEAMLQLPHDPNLLGANGSAALVLASLAGVMLRFVRLLSDADGSNVAPAVAKEQEHSASLDSAKAQLKTAKDEAVAKEQELSASLDSAKAQLKTAKDEAAAKEQELSASLESVKAQLRTARDEATAKEQELSASLESAKAKSLDLETQLRASKDEAAEILAAQASGNQVAESLGAKLAASEAHAASLEGRISDLEAQLAAARDEAQSESRRRDDKEQALQAKSSDLEAQLAAAREQVATHQTAQVSGNQVAEQLQGQLRASEKRCADLESDKLQLLEKLRAHEEALGTAQQRCAELEADKQAAATAGSADAAKAEAALQSKAAEAQRESERLRAENAGLERDVVDLARMLSELKAAVHQYAGGGIGGS</sequence>
<dbReference type="AlphaFoldDB" id="A0A812Q127"/>
<dbReference type="CDD" id="cd17039">
    <property type="entry name" value="Ubl_ubiquitin_like"/>
    <property type="match status" value="1"/>
</dbReference>
<protein>
    <submittedName>
        <fullName evidence="3">Kidins220 protein</fullName>
    </submittedName>
</protein>